<sequence length="96" mass="10819">MLRTNMAADTSERAAKNPMIRQFLPVRRNQDEMRRLEATVCGEIVEQLGHNLLRLTAAADGIRSPMRIQFFGQRNVSVQVQQVGGRIVTKPSLKSI</sequence>
<comment type="caution">
    <text evidence="1">The sequence shown here is derived from an EMBL/GenBank/DDBJ whole genome shotgun (WGS) entry which is preliminary data.</text>
</comment>
<dbReference type="Proteomes" id="UP000192578">
    <property type="component" value="Unassembled WGS sequence"/>
</dbReference>
<dbReference type="EMBL" id="MTYJ01000009">
    <property type="protein sequence ID" value="OQV23874.1"/>
    <property type="molecule type" value="Genomic_DNA"/>
</dbReference>
<accession>A0A1W0X902</accession>
<organism evidence="1 2">
    <name type="scientific">Hypsibius exemplaris</name>
    <name type="common">Freshwater tardigrade</name>
    <dbReference type="NCBI Taxonomy" id="2072580"/>
    <lineage>
        <taxon>Eukaryota</taxon>
        <taxon>Metazoa</taxon>
        <taxon>Ecdysozoa</taxon>
        <taxon>Tardigrada</taxon>
        <taxon>Eutardigrada</taxon>
        <taxon>Parachela</taxon>
        <taxon>Hypsibioidea</taxon>
        <taxon>Hypsibiidae</taxon>
        <taxon>Hypsibius</taxon>
    </lineage>
</organism>
<name>A0A1W0X902_HYPEX</name>
<keyword evidence="2" id="KW-1185">Reference proteome</keyword>
<evidence type="ECO:0000313" key="1">
    <source>
        <dbReference type="EMBL" id="OQV23874.1"/>
    </source>
</evidence>
<evidence type="ECO:0000313" key="2">
    <source>
        <dbReference type="Proteomes" id="UP000192578"/>
    </source>
</evidence>
<protein>
    <submittedName>
        <fullName evidence="1">Uncharacterized protein</fullName>
    </submittedName>
</protein>
<proteinExistence type="predicted"/>
<reference evidence="2" key="1">
    <citation type="submission" date="2017-01" db="EMBL/GenBank/DDBJ databases">
        <title>Comparative genomics of anhydrobiosis in the tardigrade Hypsibius dujardini.</title>
        <authorList>
            <person name="Yoshida Y."/>
            <person name="Koutsovoulos G."/>
            <person name="Laetsch D."/>
            <person name="Stevens L."/>
            <person name="Kumar S."/>
            <person name="Horikawa D."/>
            <person name="Ishino K."/>
            <person name="Komine S."/>
            <person name="Tomita M."/>
            <person name="Blaxter M."/>
            <person name="Arakawa K."/>
        </authorList>
    </citation>
    <scope>NUCLEOTIDE SEQUENCE [LARGE SCALE GENOMIC DNA]</scope>
    <source>
        <strain evidence="2">Z151</strain>
    </source>
</reference>
<gene>
    <name evidence="1" type="ORF">BV898_02223</name>
</gene>
<dbReference type="AlphaFoldDB" id="A0A1W0X902"/>